<accession>A0A2P2IHS1</accession>
<sequence length="38" mass="4286">MPTEFCFMTKNTRKVSACKIVTGGREVWIMKVTKGCGF</sequence>
<name>A0A2P2IHS1_RHIMU</name>
<protein>
    <submittedName>
        <fullName evidence="1">Uncharacterized protein</fullName>
    </submittedName>
</protein>
<dbReference type="AlphaFoldDB" id="A0A2P2IHS1"/>
<proteinExistence type="predicted"/>
<reference evidence="1" key="1">
    <citation type="submission" date="2018-02" db="EMBL/GenBank/DDBJ databases">
        <title>Rhizophora mucronata_Transcriptome.</title>
        <authorList>
            <person name="Meera S.P."/>
            <person name="Sreeshan A."/>
            <person name="Augustine A."/>
        </authorList>
    </citation>
    <scope>NUCLEOTIDE SEQUENCE</scope>
    <source>
        <tissue evidence="1">Leaf</tissue>
    </source>
</reference>
<organism evidence="1">
    <name type="scientific">Rhizophora mucronata</name>
    <name type="common">Asiatic mangrove</name>
    <dbReference type="NCBI Taxonomy" id="61149"/>
    <lineage>
        <taxon>Eukaryota</taxon>
        <taxon>Viridiplantae</taxon>
        <taxon>Streptophyta</taxon>
        <taxon>Embryophyta</taxon>
        <taxon>Tracheophyta</taxon>
        <taxon>Spermatophyta</taxon>
        <taxon>Magnoliopsida</taxon>
        <taxon>eudicotyledons</taxon>
        <taxon>Gunneridae</taxon>
        <taxon>Pentapetalae</taxon>
        <taxon>rosids</taxon>
        <taxon>fabids</taxon>
        <taxon>Malpighiales</taxon>
        <taxon>Rhizophoraceae</taxon>
        <taxon>Rhizophora</taxon>
    </lineage>
</organism>
<dbReference type="EMBL" id="GGEC01000296">
    <property type="protein sequence ID" value="MBW80779.1"/>
    <property type="molecule type" value="Transcribed_RNA"/>
</dbReference>
<evidence type="ECO:0000313" key="1">
    <source>
        <dbReference type="EMBL" id="MBW80779.1"/>
    </source>
</evidence>